<keyword evidence="4" id="KW-0560">Oxidoreductase</keyword>
<dbReference type="InterPro" id="IPR005255">
    <property type="entry name" value="PdxA_fam"/>
</dbReference>
<reference evidence="6 7" key="1">
    <citation type="journal article" date="2023" name="Microbiol. Spectr.">
        <title>Symbiosis of Carpenter Bees with Uncharacterized Lactic Acid Bacteria Showing NAD Auxotrophy.</title>
        <authorList>
            <person name="Kawasaki S."/>
            <person name="Ozawa K."/>
            <person name="Mori T."/>
            <person name="Yamamoto A."/>
            <person name="Ito M."/>
            <person name="Ohkuma M."/>
            <person name="Sakamoto M."/>
            <person name="Matsutani M."/>
        </authorList>
    </citation>
    <scope>NUCLEOTIDE SEQUENCE [LARGE SCALE GENOMIC DNA]</scope>
    <source>
        <strain evidence="6 7">Kim32-2</strain>
    </source>
</reference>
<evidence type="ECO:0000256" key="5">
    <source>
        <dbReference type="ARBA" id="ARBA00023027"/>
    </source>
</evidence>
<evidence type="ECO:0000256" key="2">
    <source>
        <dbReference type="ARBA" id="ARBA00009464"/>
    </source>
</evidence>
<keyword evidence="5" id="KW-0520">NAD</keyword>
<comment type="similarity">
    <text evidence="2">Belongs to the PdxA family. PdxA2 subfamily.</text>
</comment>
<comment type="cofactor">
    <cofactor evidence="1">
        <name>a divalent metal cation</name>
        <dbReference type="ChEBI" id="CHEBI:60240"/>
    </cofactor>
</comment>
<evidence type="ECO:0000256" key="3">
    <source>
        <dbReference type="ARBA" id="ARBA00022723"/>
    </source>
</evidence>
<protein>
    <submittedName>
        <fullName evidence="6">4-hydroxythreonine-4-phosphate dehydrogenase</fullName>
    </submittedName>
</protein>
<dbReference type="SUPFAM" id="SSF53659">
    <property type="entry name" value="Isocitrate/Isopropylmalate dehydrogenase-like"/>
    <property type="match status" value="1"/>
</dbReference>
<evidence type="ECO:0000256" key="4">
    <source>
        <dbReference type="ARBA" id="ARBA00023002"/>
    </source>
</evidence>
<dbReference type="Pfam" id="PF04166">
    <property type="entry name" value="PdxA"/>
    <property type="match status" value="1"/>
</dbReference>
<dbReference type="Proteomes" id="UP001321741">
    <property type="component" value="Chromosome"/>
</dbReference>
<accession>A0ABN6SNT2</accession>
<keyword evidence="7" id="KW-1185">Reference proteome</keyword>
<evidence type="ECO:0000256" key="1">
    <source>
        <dbReference type="ARBA" id="ARBA00001968"/>
    </source>
</evidence>
<name>A0ABN6SNT2_9LACO</name>
<dbReference type="RefSeq" id="WP_317637188.1">
    <property type="nucleotide sequence ID" value="NZ_AP026803.1"/>
</dbReference>
<dbReference type="PANTHER" id="PTHR30004">
    <property type="entry name" value="4-HYDROXYTHREONINE-4-PHOSPHATE DEHYDROGENASE"/>
    <property type="match status" value="1"/>
</dbReference>
<dbReference type="Gene3D" id="3.40.718.10">
    <property type="entry name" value="Isopropylmalate Dehydrogenase"/>
    <property type="match status" value="1"/>
</dbReference>
<dbReference type="EMBL" id="AP026803">
    <property type="protein sequence ID" value="BDR60951.1"/>
    <property type="molecule type" value="Genomic_DNA"/>
</dbReference>
<evidence type="ECO:0000313" key="6">
    <source>
        <dbReference type="EMBL" id="BDR60951.1"/>
    </source>
</evidence>
<dbReference type="PANTHER" id="PTHR30004:SF6">
    <property type="entry name" value="D-THREONATE 4-PHOSPHATE DEHYDROGENASE"/>
    <property type="match status" value="1"/>
</dbReference>
<keyword evidence="3" id="KW-0479">Metal-binding</keyword>
<proteinExistence type="inferred from homology"/>
<gene>
    <name evidence="6" type="primary">pdxA</name>
    <name evidence="6" type="ORF">KIM322_12120</name>
</gene>
<organism evidence="6 7">
    <name type="scientific">Lactobacillus xylocopicola</name>
    <dbReference type="NCBI Taxonomy" id="2976676"/>
    <lineage>
        <taxon>Bacteria</taxon>
        <taxon>Bacillati</taxon>
        <taxon>Bacillota</taxon>
        <taxon>Bacilli</taxon>
        <taxon>Lactobacillales</taxon>
        <taxon>Lactobacillaceae</taxon>
        <taxon>Lactobacillus</taxon>
    </lineage>
</organism>
<sequence>MEREYIVITMGDPAGIGPEEVVKSLSKPEIHQNAKVLVVGDKRILENISKIVKSDIKINVINAPAEGDYRAGVLNLIDLDNIDMNTFEYGKVQAQCGQAAYEYIEKANDLCMHDGVAAMVTTTLNKEALQQAGITTLGHTDILAKLTGITDPLTMFQVQNMRVFFYSKHLALRKACDLITKDGIKNYVHLMIDALGTMGIENPHVAVAGLNPHAGDGGLFGDEEIKYITPAIKELQAAGINVSGPIAADSVFYQANMGKFDGVLSLYHDQGHIATKTVDPDLTVSFTHNLPYLRTSVDHGTAFDIAGQGIAREKSLDEAIRLAAVYAGDFRRAKEKNN</sequence>
<evidence type="ECO:0000313" key="7">
    <source>
        <dbReference type="Proteomes" id="UP001321741"/>
    </source>
</evidence>
<dbReference type="NCBIfam" id="TIGR00557">
    <property type="entry name" value="pdxA"/>
    <property type="match status" value="1"/>
</dbReference>